<evidence type="ECO:0000313" key="3">
    <source>
        <dbReference type="Proteomes" id="UP000031760"/>
    </source>
</evidence>
<evidence type="ECO:0000313" key="2">
    <source>
        <dbReference type="EMBL" id="BAO55688.1"/>
    </source>
</evidence>
<dbReference type="KEGG" id="nmf:NMS_1679"/>
<feature type="signal peptide" evidence="1">
    <location>
        <begin position="1"/>
        <end position="20"/>
    </location>
</feature>
<dbReference type="HOGENOM" id="CLU_101728_0_0_10"/>
<dbReference type="Proteomes" id="UP000031760">
    <property type="component" value="Chromosome"/>
</dbReference>
<gene>
    <name evidence="2" type="ORF">NMS_1679</name>
</gene>
<dbReference type="EMBL" id="AP014548">
    <property type="protein sequence ID" value="BAO55688.1"/>
    <property type="molecule type" value="Genomic_DNA"/>
</dbReference>
<dbReference type="STRING" id="1454201.NMS_1679"/>
<protein>
    <submittedName>
        <fullName evidence="2">Uncharacterized protein</fullName>
    </submittedName>
</protein>
<accession>W8VVS2</accession>
<keyword evidence="1" id="KW-0732">Signal</keyword>
<dbReference type="RefSeq" id="WP_148311353.1">
    <property type="nucleotide sequence ID" value="NZ_AP014548.1"/>
</dbReference>
<organism evidence="2 3">
    <name type="scientific">Nonlabens marinus S1-08</name>
    <dbReference type="NCBI Taxonomy" id="1454201"/>
    <lineage>
        <taxon>Bacteria</taxon>
        <taxon>Pseudomonadati</taxon>
        <taxon>Bacteroidota</taxon>
        <taxon>Flavobacteriia</taxon>
        <taxon>Flavobacteriales</taxon>
        <taxon>Flavobacteriaceae</taxon>
        <taxon>Nonlabens</taxon>
    </lineage>
</organism>
<sequence length="196" mass="22648">MKKIILFVAAGLLMMTTAQAIERTNDGPIKGYSKRYQKVQPVLFTYENVDYAIYPDGHLEFEVPRYVTNAHYSRRATDNRRGSYARQNLQYNRYGQVTFINGTRVFYNRNGQVARLGALDVDYHRGILDRVGGLDVRYNRNGKLIAARGHVNIYADLGYRHDCSSHNFGHVDVHGYAQNDRDWDEGVYFKRGKKSK</sequence>
<feature type="chain" id="PRO_5004914546" evidence="1">
    <location>
        <begin position="21"/>
        <end position="196"/>
    </location>
</feature>
<proteinExistence type="predicted"/>
<name>W8VVS2_9FLAO</name>
<dbReference type="AlphaFoldDB" id="W8VVS2"/>
<evidence type="ECO:0000256" key="1">
    <source>
        <dbReference type="SAM" id="SignalP"/>
    </source>
</evidence>
<dbReference type="OrthoDB" id="750023at2"/>
<keyword evidence="3" id="KW-1185">Reference proteome</keyword>
<reference evidence="2 3" key="1">
    <citation type="journal article" date="2014" name="Proc. Natl. Acad. Sci. U.S.A.">
        <title>Functional characterization of flavobacteria rhodopsins reveals a unique class of light-driven chloride pump in bacteria.</title>
        <authorList>
            <person name="Yoshizawa S."/>
            <person name="Kumagai Y."/>
            <person name="Kim H."/>
            <person name="Ogura Y."/>
            <person name="Hayashi T."/>
            <person name="Iwasaki W."/>
            <person name="DeLong E.F."/>
            <person name="Kogure K."/>
        </authorList>
    </citation>
    <scope>NUCLEOTIDE SEQUENCE [LARGE SCALE GENOMIC DNA]</scope>
    <source>
        <strain evidence="2 3">S1-08</strain>
    </source>
</reference>